<reference evidence="2 3" key="1">
    <citation type="submission" date="2017-11" db="EMBL/GenBank/DDBJ databases">
        <title>Infants hospitalized years apart are colonized by the same room-sourced microbial strains.</title>
        <authorList>
            <person name="Brooks B."/>
            <person name="Olm M.R."/>
            <person name="Firek B.A."/>
            <person name="Baker R."/>
            <person name="Thomas B.C."/>
            <person name="Morowitz M.J."/>
            <person name="Banfield J.F."/>
        </authorList>
    </citation>
    <scope>NUCLEOTIDE SEQUENCE [LARGE SCALE GENOMIC DNA]</scope>
    <source>
        <strain evidence="2">S2_012_000_R3_87</strain>
    </source>
</reference>
<evidence type="ECO:0000313" key="2">
    <source>
        <dbReference type="EMBL" id="PZP03026.1"/>
    </source>
</evidence>
<sequence length="430" mass="47164">MSNPPLKKLASLPAVWTGWLVARVLLVVMLLCKTTPLGDLYYYFNGVYGTNPTDMTEYPQPGTWPSVLVAWLTGPHEQRYFVGFTVMTLLADATFLALLLRQHRGRTEVFFAAWFWIFFGTAAGHVFAWRLDLYPALLVAGAGALLATRPRVAAALLGWATTVKLWPGVLAAGLVGRYSARGTWQRLGAYFAAVLALCAGVAAFSGVDRLLSPLSYQGERGLQIESVAATVFMVGAYYDPQRWDAHYAPSKSFEISGPGVSIALTISTIAMAAALVWALGVALSRFLRGGWNPRSTAVFFVAAILLLIATNKVFSTQYIVWIGPILAVALRTEVPRGTRAQRRVAAQTTRYRRALSVLTVLAAALGTYIYPWGYDYLWLNVGANPIPVYALAVRNVLILAMVLIALLWHRAEYRIQAEQARPAPADYKSI</sequence>
<dbReference type="Proteomes" id="UP000249451">
    <property type="component" value="Unassembled WGS sequence"/>
</dbReference>
<evidence type="ECO:0000313" key="3">
    <source>
        <dbReference type="Proteomes" id="UP000249451"/>
    </source>
</evidence>
<dbReference type="EMBL" id="QFNY01000020">
    <property type="protein sequence ID" value="PZP03026.1"/>
    <property type="molecule type" value="Genomic_DNA"/>
</dbReference>
<feature type="transmembrane region" description="Helical" evidence="1">
    <location>
        <begin position="295"/>
        <end position="312"/>
    </location>
</feature>
<feature type="transmembrane region" description="Helical" evidence="1">
    <location>
        <begin position="109"/>
        <end position="131"/>
    </location>
</feature>
<organism evidence="2 3">
    <name type="scientific">Corynebacterium urealyticum</name>
    <dbReference type="NCBI Taxonomy" id="43771"/>
    <lineage>
        <taxon>Bacteria</taxon>
        <taxon>Bacillati</taxon>
        <taxon>Actinomycetota</taxon>
        <taxon>Actinomycetes</taxon>
        <taxon>Mycobacteriales</taxon>
        <taxon>Corynebacteriaceae</taxon>
        <taxon>Corynebacterium</taxon>
    </lineage>
</organism>
<feature type="transmembrane region" description="Helical" evidence="1">
    <location>
        <begin position="80"/>
        <end position="100"/>
    </location>
</feature>
<accession>A0A2W5D6W4</accession>
<gene>
    <name evidence="2" type="ORF">DI609_01595</name>
</gene>
<keyword evidence="1" id="KW-0812">Transmembrane</keyword>
<protein>
    <submittedName>
        <fullName evidence="2">DUF2029 domain-containing protein</fullName>
    </submittedName>
</protein>
<feature type="transmembrane region" description="Helical" evidence="1">
    <location>
        <begin position="355"/>
        <end position="374"/>
    </location>
</feature>
<feature type="transmembrane region" description="Helical" evidence="1">
    <location>
        <begin position="260"/>
        <end position="283"/>
    </location>
</feature>
<keyword evidence="1" id="KW-1133">Transmembrane helix</keyword>
<feature type="transmembrane region" description="Helical" evidence="1">
    <location>
        <begin position="12"/>
        <end position="31"/>
    </location>
</feature>
<feature type="transmembrane region" description="Helical" evidence="1">
    <location>
        <begin position="151"/>
        <end position="175"/>
    </location>
</feature>
<proteinExistence type="predicted"/>
<name>A0A2W5D6W4_9CORY</name>
<dbReference type="AlphaFoldDB" id="A0A2W5D6W4"/>
<keyword evidence="1" id="KW-0472">Membrane</keyword>
<comment type="caution">
    <text evidence="2">The sequence shown here is derived from an EMBL/GenBank/DDBJ whole genome shotgun (WGS) entry which is preliminary data.</text>
</comment>
<feature type="transmembrane region" description="Helical" evidence="1">
    <location>
        <begin position="386"/>
        <end position="408"/>
    </location>
</feature>
<feature type="transmembrane region" description="Helical" evidence="1">
    <location>
        <begin position="187"/>
        <end position="207"/>
    </location>
</feature>
<evidence type="ECO:0000256" key="1">
    <source>
        <dbReference type="SAM" id="Phobius"/>
    </source>
</evidence>